<dbReference type="GO" id="GO:0005524">
    <property type="term" value="F:ATP binding"/>
    <property type="evidence" value="ECO:0007669"/>
    <property type="project" value="InterPro"/>
</dbReference>
<dbReference type="RefSeq" id="WP_093858039.1">
    <property type="nucleotide sequence ID" value="NZ_BJVZ01000037.1"/>
</dbReference>
<dbReference type="InterPro" id="IPR041628">
    <property type="entry name" value="ChlI/MoxR_AAA_lid"/>
</dbReference>
<dbReference type="InterPro" id="IPR050764">
    <property type="entry name" value="CbbQ/NirQ/NorQ/GpvN"/>
</dbReference>
<dbReference type="Pfam" id="PF17863">
    <property type="entry name" value="AAA_lid_2"/>
    <property type="match status" value="1"/>
</dbReference>
<evidence type="ECO:0000259" key="1">
    <source>
        <dbReference type="SMART" id="SM00382"/>
    </source>
</evidence>
<dbReference type="Proteomes" id="UP000199334">
    <property type="component" value="Unassembled WGS sequence"/>
</dbReference>
<accession>A0A1H0GBB2</accession>
<dbReference type="SMART" id="SM00382">
    <property type="entry name" value="AAA"/>
    <property type="match status" value="1"/>
</dbReference>
<dbReference type="PANTHER" id="PTHR42759">
    <property type="entry name" value="MOXR FAMILY PROTEIN"/>
    <property type="match status" value="1"/>
</dbReference>
<dbReference type="GO" id="GO:0016887">
    <property type="term" value="F:ATP hydrolysis activity"/>
    <property type="evidence" value="ECO:0007669"/>
    <property type="project" value="InterPro"/>
</dbReference>
<dbReference type="Pfam" id="PF07726">
    <property type="entry name" value="AAA_3"/>
    <property type="match status" value="1"/>
</dbReference>
<dbReference type="CDD" id="cd00009">
    <property type="entry name" value="AAA"/>
    <property type="match status" value="1"/>
</dbReference>
<protein>
    <submittedName>
        <fullName evidence="2">MoxR-like ATPase</fullName>
    </submittedName>
</protein>
<dbReference type="EMBL" id="FNIG01000016">
    <property type="protein sequence ID" value="SDO04059.1"/>
    <property type="molecule type" value="Genomic_DNA"/>
</dbReference>
<feature type="domain" description="AAA+ ATPase" evidence="1">
    <location>
        <begin position="34"/>
        <end position="176"/>
    </location>
</feature>
<keyword evidence="3" id="KW-1185">Reference proteome</keyword>
<dbReference type="PANTHER" id="PTHR42759:SF5">
    <property type="entry name" value="METHANOL DEHYDROGENASE REGULATOR"/>
    <property type="match status" value="1"/>
</dbReference>
<dbReference type="STRING" id="237069.SAMN05216498_0515"/>
<dbReference type="AlphaFoldDB" id="A0A1H0GBB2"/>
<dbReference type="InterPro" id="IPR003593">
    <property type="entry name" value="AAA+_ATPase"/>
</dbReference>
<dbReference type="PIRSF" id="PIRSF002849">
    <property type="entry name" value="AAA_ATPase_chaperone_MoxR_prd"/>
    <property type="match status" value="1"/>
</dbReference>
<evidence type="ECO:0000313" key="3">
    <source>
        <dbReference type="Proteomes" id="UP000199334"/>
    </source>
</evidence>
<dbReference type="SUPFAM" id="SSF52540">
    <property type="entry name" value="P-loop containing nucleoside triphosphate hydrolases"/>
    <property type="match status" value="1"/>
</dbReference>
<dbReference type="Gene3D" id="3.40.50.300">
    <property type="entry name" value="P-loop containing nucleotide triphosphate hydrolases"/>
    <property type="match status" value="1"/>
</dbReference>
<dbReference type="OrthoDB" id="9808397at2"/>
<reference evidence="2 3" key="1">
    <citation type="submission" date="2016-10" db="EMBL/GenBank/DDBJ databases">
        <authorList>
            <person name="de Groot N.N."/>
        </authorList>
    </citation>
    <scope>NUCLEOTIDE SEQUENCE [LARGE SCALE GENOMIC DNA]</scope>
    <source>
        <strain evidence="2 3">CGMCC 1.3442</strain>
    </source>
</reference>
<dbReference type="Gene3D" id="1.10.8.80">
    <property type="entry name" value="Magnesium chelatase subunit I, C-Terminal domain"/>
    <property type="match status" value="1"/>
</dbReference>
<name>A0A1H0GBB2_9BACI</name>
<dbReference type="InterPro" id="IPR027417">
    <property type="entry name" value="P-loop_NTPase"/>
</dbReference>
<dbReference type="InterPro" id="IPR011703">
    <property type="entry name" value="ATPase_AAA-3"/>
</dbReference>
<gene>
    <name evidence="2" type="ORF">SAMN05216498_0515</name>
</gene>
<sequence>MDLQAFTNQLKEQIGKVIIGKEDVVELIVNALVNEGHILLESVPGTGKTMLAKSIAKSIDGDFKRIQFTPDVLPSDVTGIHFFNPKDQQFELRVGPVLTNVLLADEINRATPRTQSSLLEVMEEKQVTIDGTTVPIEQPFIVIATQNPIESQQGTFDLPEAQMDRFFMKIDLGYPTFNEEQTIMKAYKTANPIDELVSMISKEQIIQYQKTVKHIYLSDEIEKYLLSVIHATRESDDTQIGVSPRGTLVLMRAVQACAAIDGRDYVIPEDVKKMAPYVLAHRLVLTLEASTKKSQREVMEDVLKTVEVPVELGVER</sequence>
<organism evidence="2 3">
    <name type="scientific">Tenuibacillus multivorans</name>
    <dbReference type="NCBI Taxonomy" id="237069"/>
    <lineage>
        <taxon>Bacteria</taxon>
        <taxon>Bacillati</taxon>
        <taxon>Bacillota</taxon>
        <taxon>Bacilli</taxon>
        <taxon>Bacillales</taxon>
        <taxon>Bacillaceae</taxon>
        <taxon>Tenuibacillus</taxon>
    </lineage>
</organism>
<evidence type="ECO:0000313" key="2">
    <source>
        <dbReference type="EMBL" id="SDO04059.1"/>
    </source>
</evidence>
<proteinExistence type="predicted"/>